<dbReference type="GO" id="GO:0051082">
    <property type="term" value="F:unfolded protein binding"/>
    <property type="evidence" value="ECO:0007669"/>
    <property type="project" value="TreeGrafter"/>
</dbReference>
<dbReference type="InterPro" id="IPR000719">
    <property type="entry name" value="Prot_kinase_dom"/>
</dbReference>
<dbReference type="PROSITE" id="PS50011">
    <property type="entry name" value="PROTEIN_KINASE_DOM"/>
    <property type="match status" value="1"/>
</dbReference>
<dbReference type="SMART" id="SM00220">
    <property type="entry name" value="S_TKc"/>
    <property type="match status" value="1"/>
</dbReference>
<evidence type="ECO:0000259" key="7">
    <source>
        <dbReference type="PROSITE" id="PS50011"/>
    </source>
</evidence>
<protein>
    <recommendedName>
        <fullName evidence="1">non-specific serine/threonine protein kinase</fullName>
        <ecNumber evidence="1">2.7.11.1</ecNumber>
    </recommendedName>
</protein>
<feature type="domain" description="KEN" evidence="8">
    <location>
        <begin position="270"/>
        <end position="311"/>
    </location>
</feature>
<dbReference type="PROSITE" id="PS51392">
    <property type="entry name" value="KEN"/>
    <property type="match status" value="1"/>
</dbReference>
<dbReference type="PANTHER" id="PTHR13954">
    <property type="entry name" value="IRE1-RELATED"/>
    <property type="match status" value="1"/>
</dbReference>
<dbReference type="GO" id="GO:0006397">
    <property type="term" value="P:mRNA processing"/>
    <property type="evidence" value="ECO:0007669"/>
    <property type="project" value="InterPro"/>
</dbReference>
<evidence type="ECO:0000256" key="2">
    <source>
        <dbReference type="ARBA" id="ARBA00022527"/>
    </source>
</evidence>
<dbReference type="Gene3D" id="1.10.510.10">
    <property type="entry name" value="Transferase(Phosphotransferase) domain 1"/>
    <property type="match status" value="1"/>
</dbReference>
<evidence type="ECO:0000259" key="8">
    <source>
        <dbReference type="PROSITE" id="PS51392"/>
    </source>
</evidence>
<dbReference type="InterPro" id="IPR010513">
    <property type="entry name" value="KEN_dom"/>
</dbReference>
<dbReference type="Gene3D" id="3.30.200.20">
    <property type="entry name" value="Phosphorylase Kinase, domain 1"/>
    <property type="match status" value="1"/>
</dbReference>
<dbReference type="SUPFAM" id="SSF56112">
    <property type="entry name" value="Protein kinase-like (PK-like)"/>
    <property type="match status" value="1"/>
</dbReference>
<evidence type="ECO:0000256" key="5">
    <source>
        <dbReference type="ARBA" id="ARBA00022777"/>
    </source>
</evidence>
<keyword evidence="5 9" id="KW-0418">Kinase</keyword>
<sequence length="311" mass="35218">MAFIFCARGAVARRQVKSYKHSEDTKLQNITPKRRKGRKSVVNKHSIVVRKSHEENSQNDAVRVSEGIRDAETTFRLLPLNPSDGNINCTEGRKIGKLIVTNKEIAKGSNGTIVLEGNYDGRSVAVKRLVRTHHNVAVKEIQNLIASDQHPNIVRWDVLCGLAHLHELGIIHRSGSSGWQAPEQLRSERQTRAVDLFSLGCILFFCMTGGKHPFGESLERDVNIVNDRKDLFLIDNIPEATNLVSRLLDPNPDLRPKAIEVMHHPLFWDSEMRLSFLRDASDRVELEDRENGSQLLEALENRGRAAWWQMG</sequence>
<name>A0AAW2Q273_SESRA</name>
<keyword evidence="6" id="KW-0067">ATP-binding</keyword>
<organism evidence="9">
    <name type="scientific">Sesamum radiatum</name>
    <name type="common">Black benniseed</name>
    <dbReference type="NCBI Taxonomy" id="300843"/>
    <lineage>
        <taxon>Eukaryota</taxon>
        <taxon>Viridiplantae</taxon>
        <taxon>Streptophyta</taxon>
        <taxon>Embryophyta</taxon>
        <taxon>Tracheophyta</taxon>
        <taxon>Spermatophyta</taxon>
        <taxon>Magnoliopsida</taxon>
        <taxon>eudicotyledons</taxon>
        <taxon>Gunneridae</taxon>
        <taxon>Pentapetalae</taxon>
        <taxon>asterids</taxon>
        <taxon>lamiids</taxon>
        <taxon>Lamiales</taxon>
        <taxon>Pedaliaceae</taxon>
        <taxon>Sesamum</taxon>
    </lineage>
</organism>
<reference evidence="9" key="1">
    <citation type="submission" date="2020-06" db="EMBL/GenBank/DDBJ databases">
        <authorList>
            <person name="Li T."/>
            <person name="Hu X."/>
            <person name="Zhang T."/>
            <person name="Song X."/>
            <person name="Zhang H."/>
            <person name="Dai N."/>
            <person name="Sheng W."/>
            <person name="Hou X."/>
            <person name="Wei L."/>
        </authorList>
    </citation>
    <scope>NUCLEOTIDE SEQUENCE</scope>
    <source>
        <strain evidence="9">G02</strain>
        <tissue evidence="9">Leaf</tissue>
    </source>
</reference>
<comment type="caution">
    <text evidence="9">The sequence shown here is derived from an EMBL/GenBank/DDBJ whole genome shotgun (WGS) entry which is preliminary data.</text>
</comment>
<evidence type="ECO:0000256" key="3">
    <source>
        <dbReference type="ARBA" id="ARBA00022679"/>
    </source>
</evidence>
<reference evidence="9" key="2">
    <citation type="journal article" date="2024" name="Plant">
        <title>Genomic evolution and insights into agronomic trait innovations of Sesamum species.</title>
        <authorList>
            <person name="Miao H."/>
            <person name="Wang L."/>
            <person name="Qu L."/>
            <person name="Liu H."/>
            <person name="Sun Y."/>
            <person name="Le M."/>
            <person name="Wang Q."/>
            <person name="Wei S."/>
            <person name="Zheng Y."/>
            <person name="Lin W."/>
            <person name="Duan Y."/>
            <person name="Cao H."/>
            <person name="Xiong S."/>
            <person name="Wang X."/>
            <person name="Wei L."/>
            <person name="Li C."/>
            <person name="Ma Q."/>
            <person name="Ju M."/>
            <person name="Zhao R."/>
            <person name="Li G."/>
            <person name="Mu C."/>
            <person name="Tian Q."/>
            <person name="Mei H."/>
            <person name="Zhang T."/>
            <person name="Gao T."/>
            <person name="Zhang H."/>
        </authorList>
    </citation>
    <scope>NUCLEOTIDE SEQUENCE</scope>
    <source>
        <strain evidence="9">G02</strain>
    </source>
</reference>
<proteinExistence type="predicted"/>
<dbReference type="InterPro" id="IPR045133">
    <property type="entry name" value="IRE1/2-like"/>
</dbReference>
<dbReference type="Pfam" id="PF00069">
    <property type="entry name" value="Pkinase"/>
    <property type="match status" value="1"/>
</dbReference>
<evidence type="ECO:0000256" key="1">
    <source>
        <dbReference type="ARBA" id="ARBA00012513"/>
    </source>
</evidence>
<dbReference type="GO" id="GO:1990604">
    <property type="term" value="C:IRE1-TRAF2-ASK1 complex"/>
    <property type="evidence" value="ECO:0007669"/>
    <property type="project" value="TreeGrafter"/>
</dbReference>
<dbReference type="InterPro" id="IPR011009">
    <property type="entry name" value="Kinase-like_dom_sf"/>
</dbReference>
<keyword evidence="2" id="KW-0723">Serine/threonine-protein kinase</keyword>
<dbReference type="EC" id="2.7.11.1" evidence="1"/>
<dbReference type="EMBL" id="JACGWJ010000016">
    <property type="protein sequence ID" value="KAL0361874.1"/>
    <property type="molecule type" value="Genomic_DNA"/>
</dbReference>
<dbReference type="GO" id="GO:0005524">
    <property type="term" value="F:ATP binding"/>
    <property type="evidence" value="ECO:0007669"/>
    <property type="project" value="UniProtKB-KW"/>
</dbReference>
<dbReference type="GO" id="GO:0004674">
    <property type="term" value="F:protein serine/threonine kinase activity"/>
    <property type="evidence" value="ECO:0007669"/>
    <property type="project" value="UniProtKB-KW"/>
</dbReference>
<keyword evidence="4" id="KW-0547">Nucleotide-binding</keyword>
<dbReference type="AlphaFoldDB" id="A0AAW2Q273"/>
<dbReference type="GO" id="GO:0004521">
    <property type="term" value="F:RNA endonuclease activity"/>
    <property type="evidence" value="ECO:0007669"/>
    <property type="project" value="InterPro"/>
</dbReference>
<keyword evidence="3" id="KW-0808">Transferase</keyword>
<dbReference type="PANTHER" id="PTHR13954:SF27">
    <property type="entry name" value="SERINE_THREONINE-PROTEIN KINASE_ENDORIBONUCLEASE IRE1B"/>
    <property type="match status" value="1"/>
</dbReference>
<gene>
    <name evidence="9" type="ORF">Sradi_3871900</name>
</gene>
<evidence type="ECO:0000313" key="9">
    <source>
        <dbReference type="EMBL" id="KAL0361874.1"/>
    </source>
</evidence>
<accession>A0AAW2Q273</accession>
<dbReference type="GO" id="GO:0036498">
    <property type="term" value="P:IRE1-mediated unfolded protein response"/>
    <property type="evidence" value="ECO:0007669"/>
    <property type="project" value="TreeGrafter"/>
</dbReference>
<evidence type="ECO:0000256" key="4">
    <source>
        <dbReference type="ARBA" id="ARBA00022741"/>
    </source>
</evidence>
<feature type="domain" description="Protein kinase" evidence="7">
    <location>
        <begin position="1"/>
        <end position="267"/>
    </location>
</feature>
<dbReference type="FunFam" id="3.30.200.20:FF:000077">
    <property type="entry name" value="Putative Serine/threonine-protein kinase/endoribonuclease IRE1"/>
    <property type="match status" value="1"/>
</dbReference>
<evidence type="ECO:0000256" key="6">
    <source>
        <dbReference type="ARBA" id="ARBA00022840"/>
    </source>
</evidence>